<feature type="transmembrane region" description="Helical" evidence="7">
    <location>
        <begin position="468"/>
        <end position="486"/>
    </location>
</feature>
<keyword evidence="3 7" id="KW-0812">Transmembrane</keyword>
<proteinExistence type="predicted"/>
<keyword evidence="10" id="KW-1185">Reference proteome</keyword>
<dbReference type="PROSITE" id="PS50850">
    <property type="entry name" value="MFS"/>
    <property type="match status" value="1"/>
</dbReference>
<dbReference type="GO" id="GO:0022857">
    <property type="term" value="F:transmembrane transporter activity"/>
    <property type="evidence" value="ECO:0007669"/>
    <property type="project" value="InterPro"/>
</dbReference>
<keyword evidence="5 7" id="KW-0472">Membrane</keyword>
<dbReference type="Gene3D" id="1.20.1720.10">
    <property type="entry name" value="Multidrug resistance protein D"/>
    <property type="match status" value="1"/>
</dbReference>
<reference evidence="9 10" key="1">
    <citation type="journal article" date="2014" name="BMC Genomics">
        <title>Genome sequencing of four Aureobasidium pullulans varieties: biotechnological potential, stress tolerance, and description of new species.</title>
        <authorList>
            <person name="Gostin Ar C."/>
            <person name="Ohm R.A."/>
            <person name="Kogej T."/>
            <person name="Sonjak S."/>
            <person name="Turk M."/>
            <person name="Zajc J."/>
            <person name="Zalar P."/>
            <person name="Grube M."/>
            <person name="Sun H."/>
            <person name="Han J."/>
            <person name="Sharma A."/>
            <person name="Chiniquy J."/>
            <person name="Ngan C.Y."/>
            <person name="Lipzen A."/>
            <person name="Barry K."/>
            <person name="Grigoriev I.V."/>
            <person name="Gunde-Cimerman N."/>
        </authorList>
    </citation>
    <scope>NUCLEOTIDE SEQUENCE [LARGE SCALE GENOMIC DNA]</scope>
    <source>
        <strain evidence="9 10">EXF-150</strain>
    </source>
</reference>
<feature type="transmembrane region" description="Helical" evidence="7">
    <location>
        <begin position="131"/>
        <end position="149"/>
    </location>
</feature>
<dbReference type="PANTHER" id="PTHR23502">
    <property type="entry name" value="MAJOR FACILITATOR SUPERFAMILY"/>
    <property type="match status" value="1"/>
</dbReference>
<feature type="transmembrane region" description="Helical" evidence="7">
    <location>
        <begin position="218"/>
        <end position="236"/>
    </location>
</feature>
<accession>A0A074XUD7</accession>
<evidence type="ECO:0000256" key="3">
    <source>
        <dbReference type="ARBA" id="ARBA00022692"/>
    </source>
</evidence>
<dbReference type="Gene3D" id="1.20.1250.20">
    <property type="entry name" value="MFS general substrate transporter like domains"/>
    <property type="match status" value="1"/>
</dbReference>
<protein>
    <submittedName>
        <fullName evidence="9">MFS general substrate transporter</fullName>
    </submittedName>
</protein>
<dbReference type="Pfam" id="PF07690">
    <property type="entry name" value="MFS_1"/>
    <property type="match status" value="1"/>
</dbReference>
<feature type="transmembrane region" description="Helical" evidence="7">
    <location>
        <begin position="65"/>
        <end position="85"/>
    </location>
</feature>
<dbReference type="InterPro" id="IPR036259">
    <property type="entry name" value="MFS_trans_sf"/>
</dbReference>
<dbReference type="AlphaFoldDB" id="A0A074XUD7"/>
<feature type="transmembrane region" description="Helical" evidence="7">
    <location>
        <begin position="311"/>
        <end position="331"/>
    </location>
</feature>
<dbReference type="PANTHER" id="PTHR23502:SF51">
    <property type="entry name" value="QUINIDINE RESISTANCE PROTEIN 1-RELATED"/>
    <property type="match status" value="1"/>
</dbReference>
<organism evidence="9 10">
    <name type="scientific">Aureobasidium pullulans EXF-150</name>
    <dbReference type="NCBI Taxonomy" id="1043002"/>
    <lineage>
        <taxon>Eukaryota</taxon>
        <taxon>Fungi</taxon>
        <taxon>Dikarya</taxon>
        <taxon>Ascomycota</taxon>
        <taxon>Pezizomycotina</taxon>
        <taxon>Dothideomycetes</taxon>
        <taxon>Dothideomycetidae</taxon>
        <taxon>Dothideales</taxon>
        <taxon>Saccotheciaceae</taxon>
        <taxon>Aureobasidium</taxon>
    </lineage>
</organism>
<feature type="transmembrane region" description="Helical" evidence="7">
    <location>
        <begin position="190"/>
        <end position="212"/>
    </location>
</feature>
<dbReference type="HOGENOM" id="CLU_008455_8_4_1"/>
<dbReference type="InterPro" id="IPR020846">
    <property type="entry name" value="MFS_dom"/>
</dbReference>
<dbReference type="EMBL" id="KL584980">
    <property type="protein sequence ID" value="KEQ85577.1"/>
    <property type="molecule type" value="Genomic_DNA"/>
</dbReference>
<evidence type="ECO:0000256" key="1">
    <source>
        <dbReference type="ARBA" id="ARBA00004141"/>
    </source>
</evidence>
<evidence type="ECO:0000256" key="2">
    <source>
        <dbReference type="ARBA" id="ARBA00022448"/>
    </source>
</evidence>
<evidence type="ECO:0000256" key="7">
    <source>
        <dbReference type="SAM" id="Phobius"/>
    </source>
</evidence>
<evidence type="ECO:0000256" key="5">
    <source>
        <dbReference type="ARBA" id="ARBA00023136"/>
    </source>
</evidence>
<evidence type="ECO:0000259" key="8">
    <source>
        <dbReference type="PROSITE" id="PS50850"/>
    </source>
</evidence>
<feature type="domain" description="Major facilitator superfamily (MFS) profile" evidence="8">
    <location>
        <begin position="66"/>
        <end position="517"/>
    </location>
</feature>
<gene>
    <name evidence="9" type="ORF">M438DRAFT_317296</name>
</gene>
<keyword evidence="4 7" id="KW-1133">Transmembrane helix</keyword>
<dbReference type="GeneID" id="40745046"/>
<feature type="transmembrane region" description="Helical" evidence="7">
    <location>
        <begin position="431"/>
        <end position="456"/>
    </location>
</feature>
<dbReference type="InterPro" id="IPR011701">
    <property type="entry name" value="MFS"/>
</dbReference>
<dbReference type="FunFam" id="1.20.1720.10:FF:000009">
    <property type="entry name" value="MFS multidrug transporter"/>
    <property type="match status" value="1"/>
</dbReference>
<evidence type="ECO:0000313" key="9">
    <source>
        <dbReference type="EMBL" id="KEQ85577.1"/>
    </source>
</evidence>
<feature type="region of interest" description="Disordered" evidence="6">
    <location>
        <begin position="1"/>
        <end position="55"/>
    </location>
</feature>
<evidence type="ECO:0000256" key="6">
    <source>
        <dbReference type="SAM" id="MobiDB-lite"/>
    </source>
</evidence>
<dbReference type="RefSeq" id="XP_029761764.1">
    <property type="nucleotide sequence ID" value="XM_029902740.1"/>
</dbReference>
<name>A0A074XUD7_AURPU</name>
<dbReference type="STRING" id="1043002.A0A074XUD7"/>
<evidence type="ECO:0000256" key="4">
    <source>
        <dbReference type="ARBA" id="ARBA00022989"/>
    </source>
</evidence>
<dbReference type="OrthoDB" id="2441642at2759"/>
<feature type="transmembrane region" description="Helical" evidence="7">
    <location>
        <begin position="343"/>
        <end position="361"/>
    </location>
</feature>
<comment type="subcellular location">
    <subcellularLocation>
        <location evidence="1">Membrane</location>
        <topology evidence="1">Multi-pass membrane protein</topology>
    </subcellularLocation>
</comment>
<sequence length="534" mass="57914">MPLQDKVVTSDLAHHATDDGLGQRSVPILQDEAQDSTKVQNNPNDEGSDETGRPWSIWTPKQRKMIILAASFASLLSPLSSQIYLPALDVIAKDLHVTDSLINLSITTYVVVQGIAPTFTAQLSDTIGRRPVYMVCLLLYLAANLGLAFQNSYIALMVLRCLQSAGSSGTAALSYGVATDITTSTERGTYVSWAAAAPMLGPTLGPVIGGLLSRYAGWHSGFWFLVAVTCAVALPMSISFPETCRNVVGDGSIPPQDWNKCYTNIRRERNILNQGVEVPSDRHISRARISLPRLPNPFGSLVLITQRECGFALLYSAILCCSFYVTLSAIPSQFSKTYHFNELQIALCYIPFGIGSLVAAINRGRMIDTNFERHAKRLGVDTDNNKQTDLKDFPIERARLEVAVPMIILGSACNIGFGWTVQCKTNLAGPLILLFVIAFCTSSSLNCVACLMLDLYPGQAGTVTASNNLLRCLLGAGATAATVPLINAIGFGWAVMVFAILNVVALPLLWYVMREGPKWRTGTLNKRLHAAANH</sequence>
<keyword evidence="2" id="KW-0813">Transport</keyword>
<feature type="transmembrane region" description="Helical" evidence="7">
    <location>
        <begin position="100"/>
        <end position="119"/>
    </location>
</feature>
<dbReference type="SUPFAM" id="SSF103473">
    <property type="entry name" value="MFS general substrate transporter"/>
    <property type="match status" value="1"/>
</dbReference>
<feature type="transmembrane region" description="Helical" evidence="7">
    <location>
        <begin position="492"/>
        <end position="512"/>
    </location>
</feature>
<evidence type="ECO:0000313" key="10">
    <source>
        <dbReference type="Proteomes" id="UP000030706"/>
    </source>
</evidence>
<feature type="transmembrane region" description="Helical" evidence="7">
    <location>
        <begin position="400"/>
        <end position="419"/>
    </location>
</feature>
<dbReference type="Proteomes" id="UP000030706">
    <property type="component" value="Unassembled WGS sequence"/>
</dbReference>
<feature type="compositionally biased region" description="Polar residues" evidence="6">
    <location>
        <begin position="36"/>
        <end position="45"/>
    </location>
</feature>
<dbReference type="GO" id="GO:0005886">
    <property type="term" value="C:plasma membrane"/>
    <property type="evidence" value="ECO:0007669"/>
    <property type="project" value="TreeGrafter"/>
</dbReference>